<feature type="region of interest" description="Disordered" evidence="1">
    <location>
        <begin position="13"/>
        <end position="43"/>
    </location>
</feature>
<comment type="caution">
    <text evidence="2">The sequence shown here is derived from an EMBL/GenBank/DDBJ whole genome shotgun (WGS) entry which is preliminary data.</text>
</comment>
<keyword evidence="3" id="KW-1185">Reference proteome</keyword>
<organism evidence="2 3">
    <name type="scientific">Phytophthora pseudosyringae</name>
    <dbReference type="NCBI Taxonomy" id="221518"/>
    <lineage>
        <taxon>Eukaryota</taxon>
        <taxon>Sar</taxon>
        <taxon>Stramenopiles</taxon>
        <taxon>Oomycota</taxon>
        <taxon>Peronosporomycetes</taxon>
        <taxon>Peronosporales</taxon>
        <taxon>Peronosporaceae</taxon>
        <taxon>Phytophthora</taxon>
    </lineage>
</organism>
<name>A0A8T1WGS9_9STRA</name>
<reference evidence="2" key="1">
    <citation type="submission" date="2021-02" db="EMBL/GenBank/DDBJ databases">
        <authorList>
            <person name="Palmer J.M."/>
        </authorList>
    </citation>
    <scope>NUCLEOTIDE SEQUENCE</scope>
    <source>
        <strain evidence="2">SCRP734</strain>
    </source>
</reference>
<accession>A0A8T1WGS9</accession>
<dbReference type="OrthoDB" id="163063at2759"/>
<protein>
    <submittedName>
        <fullName evidence="2">Uncharacterized protein</fullName>
    </submittedName>
</protein>
<dbReference type="AlphaFoldDB" id="A0A8T1WGS9"/>
<evidence type="ECO:0000256" key="1">
    <source>
        <dbReference type="SAM" id="MobiDB-lite"/>
    </source>
</evidence>
<proteinExistence type="predicted"/>
<evidence type="ECO:0000313" key="2">
    <source>
        <dbReference type="EMBL" id="KAG7392415.1"/>
    </source>
</evidence>
<feature type="region of interest" description="Disordered" evidence="1">
    <location>
        <begin position="133"/>
        <end position="152"/>
    </location>
</feature>
<gene>
    <name evidence="2" type="ORF">PHYPSEUDO_000823</name>
</gene>
<sequence length="186" mass="20144">MAVVALQDSLGWDGKASQTKRTPPFQLPAVRTEDESSPPPPQTTEMELFAGFNAEELAMMQELLRLLVEDDDALTQQPARQDSRALFEGSSPKLAAGGGMVVTGFSGNQWGGGTPNGMAWNAPPAMMAPTPQYANSKGSRTRTRSNFASDDEPMLKRGRVDVAPTMRAPVNCVPFPESSRMGYPYY</sequence>
<dbReference type="Proteomes" id="UP000694044">
    <property type="component" value="Unassembled WGS sequence"/>
</dbReference>
<evidence type="ECO:0000313" key="3">
    <source>
        <dbReference type="Proteomes" id="UP000694044"/>
    </source>
</evidence>
<dbReference type="EMBL" id="JAGDFM010000011">
    <property type="protein sequence ID" value="KAG7392415.1"/>
    <property type="molecule type" value="Genomic_DNA"/>
</dbReference>